<evidence type="ECO:0000259" key="1">
    <source>
        <dbReference type="Pfam" id="PF02796"/>
    </source>
</evidence>
<name>A0AAP9IS28_9ENTR</name>
<reference evidence="2 3" key="1">
    <citation type="submission" date="2019-01" db="EMBL/GenBank/DDBJ databases">
        <title>Florfenicol resistance in Enterobacteriaceae and whole-genome sequence analysis of florfenicol-resistant Leclercia adecarboxylata strain R25.</title>
        <authorList>
            <person name="Bao Q."/>
            <person name="Ying Y."/>
        </authorList>
    </citation>
    <scope>NUCLEOTIDE SEQUENCE [LARGE SCALE GENOMIC DNA]</scope>
    <source>
        <strain evidence="2 3">R25</strain>
    </source>
</reference>
<protein>
    <recommendedName>
        <fullName evidence="1">Resolvase HTH domain-containing protein</fullName>
    </recommendedName>
</protein>
<dbReference type="EMBL" id="CP035382">
    <property type="protein sequence ID" value="QDK20758.1"/>
    <property type="molecule type" value="Genomic_DNA"/>
</dbReference>
<organism evidence="2 3">
    <name type="scientific">Leclercia adecarboxylata</name>
    <dbReference type="NCBI Taxonomy" id="83655"/>
    <lineage>
        <taxon>Bacteria</taxon>
        <taxon>Pseudomonadati</taxon>
        <taxon>Pseudomonadota</taxon>
        <taxon>Gammaproteobacteria</taxon>
        <taxon>Enterobacterales</taxon>
        <taxon>Enterobacteriaceae</taxon>
        <taxon>Leclercia</taxon>
    </lineage>
</organism>
<evidence type="ECO:0000313" key="3">
    <source>
        <dbReference type="Proteomes" id="UP000317812"/>
    </source>
</evidence>
<dbReference type="GO" id="GO:0000150">
    <property type="term" value="F:DNA strand exchange activity"/>
    <property type="evidence" value="ECO:0007669"/>
    <property type="project" value="InterPro"/>
</dbReference>
<sequence>MLALHRKDTAATNIARQLNTARFTVYKILEEAKTVMTPTY</sequence>
<feature type="domain" description="Resolvase HTH" evidence="1">
    <location>
        <begin position="1"/>
        <end position="31"/>
    </location>
</feature>
<dbReference type="Gene3D" id="1.10.10.60">
    <property type="entry name" value="Homeodomain-like"/>
    <property type="match status" value="1"/>
</dbReference>
<gene>
    <name evidence="2" type="ORF">ES815_21565</name>
</gene>
<dbReference type="Proteomes" id="UP000317812">
    <property type="component" value="Chromosome"/>
</dbReference>
<dbReference type="InterPro" id="IPR006120">
    <property type="entry name" value="Resolvase_HTH_dom"/>
</dbReference>
<dbReference type="GO" id="GO:0003677">
    <property type="term" value="F:DNA binding"/>
    <property type="evidence" value="ECO:0007669"/>
    <property type="project" value="InterPro"/>
</dbReference>
<accession>A0AAP9IS28</accession>
<proteinExistence type="predicted"/>
<evidence type="ECO:0000313" key="2">
    <source>
        <dbReference type="EMBL" id="QDK20758.1"/>
    </source>
</evidence>
<dbReference type="AlphaFoldDB" id="A0AAP9IS28"/>
<dbReference type="RefSeq" id="WP_142489633.1">
    <property type="nucleotide sequence ID" value="NZ_CP035382.1"/>
</dbReference>
<dbReference type="Pfam" id="PF02796">
    <property type="entry name" value="HTH_7"/>
    <property type="match status" value="1"/>
</dbReference>